<comment type="subcellular location">
    <subcellularLocation>
        <location evidence="1">Cytoplasm</location>
    </subcellularLocation>
</comment>
<dbReference type="GO" id="GO:0005737">
    <property type="term" value="C:cytoplasm"/>
    <property type="evidence" value="ECO:0007669"/>
    <property type="project" value="UniProtKB-SubCell"/>
</dbReference>
<evidence type="ECO:0000256" key="6">
    <source>
        <dbReference type="ARBA" id="ARBA00022777"/>
    </source>
</evidence>
<proteinExistence type="predicted"/>
<dbReference type="EMBL" id="JAHHQF010000004">
    <property type="protein sequence ID" value="MBT9281083.1"/>
    <property type="molecule type" value="Genomic_DNA"/>
</dbReference>
<evidence type="ECO:0000313" key="9">
    <source>
        <dbReference type="EMBL" id="PTQ54098.1"/>
    </source>
</evidence>
<comment type="caution">
    <text evidence="9">The sequence shown here is derived from an EMBL/GenBank/DDBJ whole genome shotgun (WGS) entry which is preliminary data.</text>
</comment>
<dbReference type="PROSITE" id="PS51093">
    <property type="entry name" value="PTS_EIIA_TYPE_1"/>
    <property type="match status" value="1"/>
</dbReference>
<name>A0A2T5GD70_HYDSH</name>
<keyword evidence="3 8" id="KW-0762">Sugar transport</keyword>
<evidence type="ECO:0000256" key="5">
    <source>
        <dbReference type="ARBA" id="ARBA00022683"/>
    </source>
</evidence>
<dbReference type="NCBIfam" id="TIGR00830">
    <property type="entry name" value="PTBA"/>
    <property type="match status" value="1"/>
</dbReference>
<dbReference type="GO" id="GO:0009401">
    <property type="term" value="P:phosphoenolpyruvate-dependent sugar phosphotransferase system"/>
    <property type="evidence" value="ECO:0007669"/>
    <property type="project" value="UniProtKB-KW"/>
</dbReference>
<evidence type="ECO:0000313" key="10">
    <source>
        <dbReference type="Proteomes" id="UP000244180"/>
    </source>
</evidence>
<dbReference type="PANTHER" id="PTHR45008:SF1">
    <property type="entry name" value="PTS SYSTEM GLUCOSE-SPECIFIC EIIA COMPONENT"/>
    <property type="match status" value="1"/>
</dbReference>
<dbReference type="InterPro" id="IPR011055">
    <property type="entry name" value="Dup_hybrid_motif"/>
</dbReference>
<protein>
    <submittedName>
        <fullName evidence="8">PTS glucose transporter subunit IIA</fullName>
    </submittedName>
    <submittedName>
        <fullName evidence="9">PTS system, glucose-specific IIC component</fullName>
    </submittedName>
</protein>
<evidence type="ECO:0000259" key="7">
    <source>
        <dbReference type="PROSITE" id="PS51093"/>
    </source>
</evidence>
<organism evidence="9 10">
    <name type="scientific">Hydrogenibacillus schlegelii</name>
    <name type="common">Bacillus schlegelii</name>
    <dbReference type="NCBI Taxonomy" id="1484"/>
    <lineage>
        <taxon>Bacteria</taxon>
        <taxon>Bacillati</taxon>
        <taxon>Bacillota</taxon>
        <taxon>Bacilli</taxon>
        <taxon>Bacillales</taxon>
        <taxon>Bacillales Family X. Incertae Sedis</taxon>
        <taxon>Hydrogenibacillus</taxon>
    </lineage>
</organism>
<dbReference type="FunFam" id="2.70.70.10:FF:000001">
    <property type="entry name" value="PTS system glucose-specific IIA component"/>
    <property type="match status" value="1"/>
</dbReference>
<dbReference type="SUPFAM" id="SSF51261">
    <property type="entry name" value="Duplicated hybrid motif"/>
    <property type="match status" value="1"/>
</dbReference>
<evidence type="ECO:0000256" key="3">
    <source>
        <dbReference type="ARBA" id="ARBA00022597"/>
    </source>
</evidence>
<accession>A0A2T5GD70</accession>
<keyword evidence="2" id="KW-0813">Transport</keyword>
<reference evidence="9 10" key="1">
    <citation type="submission" date="2017-08" db="EMBL/GenBank/DDBJ databases">
        <title>Burning lignite coal seam in the remote Altai Mountains harbors a hydrogen-driven thermophilic microbial community.</title>
        <authorList>
            <person name="Kadnikov V.V."/>
            <person name="Mardanov A.V."/>
            <person name="Ivasenko D."/>
            <person name="Beletsky A.V."/>
            <person name="Karnachuk O.V."/>
            <person name="Ravin N.V."/>
        </authorList>
    </citation>
    <scope>NUCLEOTIDE SEQUENCE [LARGE SCALE GENOMIC DNA]</scope>
    <source>
        <strain evidence="9">AL33</strain>
    </source>
</reference>
<keyword evidence="6" id="KW-0418">Kinase</keyword>
<dbReference type="InterPro" id="IPR001127">
    <property type="entry name" value="PTS_EIIA_1_perm"/>
</dbReference>
<dbReference type="EMBL" id="PEBV01000006">
    <property type="protein sequence ID" value="PTQ54098.1"/>
    <property type="molecule type" value="Genomic_DNA"/>
</dbReference>
<keyword evidence="4" id="KW-0808">Transferase</keyword>
<dbReference type="Proteomes" id="UP000748108">
    <property type="component" value="Unassembled WGS sequence"/>
</dbReference>
<dbReference type="GO" id="GO:0016301">
    <property type="term" value="F:kinase activity"/>
    <property type="evidence" value="ECO:0007669"/>
    <property type="project" value="UniProtKB-KW"/>
</dbReference>
<evidence type="ECO:0000256" key="2">
    <source>
        <dbReference type="ARBA" id="ARBA00022448"/>
    </source>
</evidence>
<dbReference type="PANTHER" id="PTHR45008">
    <property type="entry name" value="PTS SYSTEM GLUCOSE-SPECIFIC EIIA COMPONENT"/>
    <property type="match status" value="1"/>
</dbReference>
<dbReference type="PROSITE" id="PS00371">
    <property type="entry name" value="PTS_EIIA_TYPE_1_HIS"/>
    <property type="match status" value="1"/>
</dbReference>
<dbReference type="Pfam" id="PF00358">
    <property type="entry name" value="PTS_EIIA_1"/>
    <property type="match status" value="1"/>
</dbReference>
<dbReference type="RefSeq" id="WP_272999769.1">
    <property type="nucleotide sequence ID" value="NZ_PEBV01000006.1"/>
</dbReference>
<dbReference type="InterPro" id="IPR050890">
    <property type="entry name" value="PTS_EIIA_component"/>
</dbReference>
<feature type="domain" description="PTS EIIA type-1" evidence="7">
    <location>
        <begin position="32"/>
        <end position="135"/>
    </location>
</feature>
<sequence>MTFLQKLFKSRNIIDIVAPMNGRSVDITEVPDPTFSEKMIGDGVAIDPSDGTVVAPVTGEVVQVFPTGHAVGLRTPSGLELLVHIGLETVGLKGEGFTLHVEKGAQVEVGAPLLTFDLTLVRERAKAISPIVITNMERVLTLEKLPFGDVQVGRSPLMKVEISRN</sequence>
<evidence type="ECO:0000313" key="8">
    <source>
        <dbReference type="EMBL" id="MBT9281083.1"/>
    </source>
</evidence>
<reference evidence="8" key="2">
    <citation type="journal article" date="2021" name="Microbiology">
        <title>Metagenomic Analysis of the Microbial Community in the Underground Coal Fire Area (Kemerovo Region, Russia) Revealed Predominance of Thermophilic Members of the Phyla Deinococcus-thermus, Aquificae, and Firmicutes.</title>
        <authorList>
            <person name="Kadnikov V."/>
            <person name="Mardanov A.V."/>
            <person name="Beletsky A.V."/>
            <person name="Karnachuk O.V."/>
            <person name="Ravin N.V."/>
        </authorList>
    </citation>
    <scope>NUCLEOTIDE SEQUENCE</scope>
    <source>
        <strain evidence="8">RBS10-49</strain>
    </source>
</reference>
<dbReference type="Proteomes" id="UP000244180">
    <property type="component" value="Unassembled WGS sequence"/>
</dbReference>
<keyword evidence="5" id="KW-0598">Phosphotransferase system</keyword>
<evidence type="ECO:0000256" key="4">
    <source>
        <dbReference type="ARBA" id="ARBA00022679"/>
    </source>
</evidence>
<dbReference type="AlphaFoldDB" id="A0A2T5GD70"/>
<evidence type="ECO:0000256" key="1">
    <source>
        <dbReference type="ARBA" id="ARBA00004496"/>
    </source>
</evidence>
<gene>
    <name evidence="9" type="ORF">HSCHL_0742</name>
    <name evidence="8" type="ORF">KM312_00160</name>
</gene>
<dbReference type="Gene3D" id="2.70.70.10">
    <property type="entry name" value="Glucose Permease (Domain IIA)"/>
    <property type="match status" value="1"/>
</dbReference>